<protein>
    <recommendedName>
        <fullName evidence="3">RNase H type-1 domain-containing protein</fullName>
    </recommendedName>
</protein>
<name>A0A2Z7AMZ2_9LAMI</name>
<proteinExistence type="predicted"/>
<dbReference type="OrthoDB" id="1434060at2759"/>
<keyword evidence="2" id="KW-1185">Reference proteome</keyword>
<evidence type="ECO:0008006" key="3">
    <source>
        <dbReference type="Google" id="ProtNLM"/>
    </source>
</evidence>
<reference evidence="1 2" key="1">
    <citation type="journal article" date="2015" name="Proc. Natl. Acad. Sci. U.S.A.">
        <title>The resurrection genome of Boea hygrometrica: A blueprint for survival of dehydration.</title>
        <authorList>
            <person name="Xiao L."/>
            <person name="Yang G."/>
            <person name="Zhang L."/>
            <person name="Yang X."/>
            <person name="Zhao S."/>
            <person name="Ji Z."/>
            <person name="Zhou Q."/>
            <person name="Hu M."/>
            <person name="Wang Y."/>
            <person name="Chen M."/>
            <person name="Xu Y."/>
            <person name="Jin H."/>
            <person name="Xiao X."/>
            <person name="Hu G."/>
            <person name="Bao F."/>
            <person name="Hu Y."/>
            <person name="Wan P."/>
            <person name="Li L."/>
            <person name="Deng X."/>
            <person name="Kuang T."/>
            <person name="Xiang C."/>
            <person name="Zhu J.K."/>
            <person name="Oliver M.J."/>
            <person name="He Y."/>
        </authorList>
    </citation>
    <scope>NUCLEOTIDE SEQUENCE [LARGE SCALE GENOMIC DNA]</scope>
    <source>
        <strain evidence="2">cv. XS01</strain>
    </source>
</reference>
<dbReference type="AlphaFoldDB" id="A0A2Z7AMZ2"/>
<gene>
    <name evidence="1" type="ORF">F511_04993</name>
</gene>
<organism evidence="1 2">
    <name type="scientific">Dorcoceras hygrometricum</name>
    <dbReference type="NCBI Taxonomy" id="472368"/>
    <lineage>
        <taxon>Eukaryota</taxon>
        <taxon>Viridiplantae</taxon>
        <taxon>Streptophyta</taxon>
        <taxon>Embryophyta</taxon>
        <taxon>Tracheophyta</taxon>
        <taxon>Spermatophyta</taxon>
        <taxon>Magnoliopsida</taxon>
        <taxon>eudicotyledons</taxon>
        <taxon>Gunneridae</taxon>
        <taxon>Pentapetalae</taxon>
        <taxon>asterids</taxon>
        <taxon>lamiids</taxon>
        <taxon>Lamiales</taxon>
        <taxon>Gesneriaceae</taxon>
        <taxon>Didymocarpoideae</taxon>
        <taxon>Trichosporeae</taxon>
        <taxon>Loxocarpinae</taxon>
        <taxon>Dorcoceras</taxon>
    </lineage>
</organism>
<sequence>MHIRPAHSFVKCNVDAAFFSGEQKLGVGCILQNDEGMFMRCRTCAFNALVSVKEG</sequence>
<dbReference type="Proteomes" id="UP000250235">
    <property type="component" value="Unassembled WGS sequence"/>
</dbReference>
<evidence type="ECO:0000313" key="2">
    <source>
        <dbReference type="Proteomes" id="UP000250235"/>
    </source>
</evidence>
<evidence type="ECO:0000313" key="1">
    <source>
        <dbReference type="EMBL" id="KZV23154.1"/>
    </source>
</evidence>
<dbReference type="EMBL" id="KV013947">
    <property type="protein sequence ID" value="KZV23154.1"/>
    <property type="molecule type" value="Genomic_DNA"/>
</dbReference>
<accession>A0A2Z7AMZ2</accession>